<evidence type="ECO:0000313" key="2">
    <source>
        <dbReference type="Proteomes" id="UP000217265"/>
    </source>
</evidence>
<name>A0A290Q264_9BACT</name>
<proteinExistence type="predicted"/>
<reference evidence="1 2" key="1">
    <citation type="submission" date="2017-09" db="EMBL/GenBank/DDBJ databases">
        <title>Complete genome sequence of Verrucomicrobial strain HZ-65, isolated from freshwater.</title>
        <authorList>
            <person name="Choi A."/>
        </authorList>
    </citation>
    <scope>NUCLEOTIDE SEQUENCE [LARGE SCALE GENOMIC DNA]</scope>
    <source>
        <strain evidence="1 2">HZ-65</strain>
    </source>
</reference>
<dbReference type="AlphaFoldDB" id="A0A290Q264"/>
<dbReference type="KEGG" id="vbh:CMV30_00165"/>
<gene>
    <name evidence="1" type="ORF">CMV30_00165</name>
</gene>
<evidence type="ECO:0000313" key="1">
    <source>
        <dbReference type="EMBL" id="ATC62513.1"/>
    </source>
</evidence>
<dbReference type="Proteomes" id="UP000217265">
    <property type="component" value="Chromosome"/>
</dbReference>
<dbReference type="EMBL" id="CP023344">
    <property type="protein sequence ID" value="ATC62513.1"/>
    <property type="molecule type" value="Genomic_DNA"/>
</dbReference>
<sequence length="68" mass="7893">MVTPLKKWITTFPQYIDGSWDFTMRMSRPVLPFVFTATIFPCDRPLATVTKKLMPVRRMTTAKLILSV</sequence>
<keyword evidence="2" id="KW-1185">Reference proteome</keyword>
<accession>A0A290Q264</accession>
<protein>
    <submittedName>
        <fullName evidence="1">Uncharacterized protein</fullName>
    </submittedName>
</protein>
<organism evidence="1 2">
    <name type="scientific">Nibricoccus aquaticus</name>
    <dbReference type="NCBI Taxonomy" id="2576891"/>
    <lineage>
        <taxon>Bacteria</taxon>
        <taxon>Pseudomonadati</taxon>
        <taxon>Verrucomicrobiota</taxon>
        <taxon>Opitutia</taxon>
        <taxon>Opitutales</taxon>
        <taxon>Opitutaceae</taxon>
        <taxon>Nibricoccus</taxon>
    </lineage>
</organism>